<dbReference type="EMBL" id="GGEC01011499">
    <property type="protein sequence ID" value="MBW91982.1"/>
    <property type="molecule type" value="Transcribed_RNA"/>
</dbReference>
<evidence type="ECO:0000313" key="2">
    <source>
        <dbReference type="EMBL" id="MBW91982.1"/>
    </source>
</evidence>
<dbReference type="AlphaFoldDB" id="A0A2P2JEV0"/>
<feature type="compositionally biased region" description="Polar residues" evidence="1">
    <location>
        <begin position="66"/>
        <end position="81"/>
    </location>
</feature>
<feature type="compositionally biased region" description="Low complexity" evidence="1">
    <location>
        <begin position="45"/>
        <end position="56"/>
    </location>
</feature>
<sequence length="131" mass="14411">MSPSTVAKTAMPIPLDELPPGKVHDLFRDPIPDSKDCPFDDIPEQSCSTTSKQTTSAHSEFKNRSAKNSSKHTNSMMNGSRKNNKAKANHNQGNANGILYAADTVEEFNNKKMGVVTRSISRLRCLEKGMM</sequence>
<name>A0A2P2JEV0_RHIMU</name>
<organism evidence="2">
    <name type="scientific">Rhizophora mucronata</name>
    <name type="common">Asiatic mangrove</name>
    <dbReference type="NCBI Taxonomy" id="61149"/>
    <lineage>
        <taxon>Eukaryota</taxon>
        <taxon>Viridiplantae</taxon>
        <taxon>Streptophyta</taxon>
        <taxon>Embryophyta</taxon>
        <taxon>Tracheophyta</taxon>
        <taxon>Spermatophyta</taxon>
        <taxon>Magnoliopsida</taxon>
        <taxon>eudicotyledons</taxon>
        <taxon>Gunneridae</taxon>
        <taxon>Pentapetalae</taxon>
        <taxon>rosids</taxon>
        <taxon>fabids</taxon>
        <taxon>Malpighiales</taxon>
        <taxon>Rhizophoraceae</taxon>
        <taxon>Rhizophora</taxon>
    </lineage>
</organism>
<proteinExistence type="predicted"/>
<reference evidence="2" key="1">
    <citation type="submission" date="2018-02" db="EMBL/GenBank/DDBJ databases">
        <title>Rhizophora mucronata_Transcriptome.</title>
        <authorList>
            <person name="Meera S.P."/>
            <person name="Sreeshan A."/>
            <person name="Augustine A."/>
        </authorList>
    </citation>
    <scope>NUCLEOTIDE SEQUENCE</scope>
    <source>
        <tissue evidence="2">Leaf</tissue>
    </source>
</reference>
<accession>A0A2P2JEV0</accession>
<protein>
    <submittedName>
        <fullName evidence="2">Uncharacterized protein</fullName>
    </submittedName>
</protein>
<feature type="compositionally biased region" description="Basic and acidic residues" evidence="1">
    <location>
        <begin position="22"/>
        <end position="38"/>
    </location>
</feature>
<evidence type="ECO:0000256" key="1">
    <source>
        <dbReference type="SAM" id="MobiDB-lite"/>
    </source>
</evidence>
<feature type="region of interest" description="Disordered" evidence="1">
    <location>
        <begin position="1"/>
        <end position="92"/>
    </location>
</feature>